<comment type="similarity">
    <text evidence="8">Belongs to the glycosyltransferase 2 family. CrtQ subfamily.</text>
</comment>
<comment type="caution">
    <text evidence="11">The sequence shown here is derived from an EMBL/GenBank/DDBJ whole genome shotgun (WGS) entry which is preliminary data.</text>
</comment>
<evidence type="ECO:0000256" key="5">
    <source>
        <dbReference type="ARBA" id="ARBA00023136"/>
    </source>
</evidence>
<protein>
    <recommendedName>
        <fullName evidence="9">4,4'-diaponeurosporenoate glycosyltransferase</fullName>
    </recommendedName>
</protein>
<keyword evidence="2" id="KW-1003">Cell membrane</keyword>
<evidence type="ECO:0000256" key="4">
    <source>
        <dbReference type="ARBA" id="ARBA00022679"/>
    </source>
</evidence>
<evidence type="ECO:0000256" key="2">
    <source>
        <dbReference type="ARBA" id="ARBA00022475"/>
    </source>
</evidence>
<keyword evidence="4" id="KW-0808">Transferase</keyword>
<sequence length="219" mass="22343">MIAGVVVPAHDEEDLLGACLAALAPARVPVVVVADACTDGTARLARALGAHVVEIAARNVGAARAAGAAELLRRGARWIATTDADTVVPPDWTDAQLACAARGWDAVAGSVTVLDWQGRPGWLPGAFAARYGGPGVHGANLGCSARAYRAAGGFRPLRTGEDRALVAALEAAGRRVLHTTEISVVTSARRRHRAPHGFGHLLNTLAARGPAGGPVADVA</sequence>
<dbReference type="SUPFAM" id="SSF53448">
    <property type="entry name" value="Nucleotide-diphospho-sugar transferases"/>
    <property type="match status" value="1"/>
</dbReference>
<reference evidence="11 12" key="1">
    <citation type="submission" date="2021-07" db="EMBL/GenBank/DDBJ databases">
        <title>Actinomadura sp. PM05-2 isolated from lichen.</title>
        <authorList>
            <person name="Somphong A."/>
            <person name="Phongsopitanun W."/>
            <person name="Tanasupawat S."/>
            <person name="Peongsungnone V."/>
        </authorList>
    </citation>
    <scope>NUCLEOTIDE SEQUENCE [LARGE SCALE GENOMIC DNA]</scope>
    <source>
        <strain evidence="11 12">PM05-2</strain>
    </source>
</reference>
<dbReference type="Pfam" id="PF00535">
    <property type="entry name" value="Glycos_transf_2"/>
    <property type="match status" value="1"/>
</dbReference>
<accession>A0ABS7FPY5</accession>
<dbReference type="CDD" id="cd00761">
    <property type="entry name" value="Glyco_tranf_GTA_type"/>
    <property type="match status" value="1"/>
</dbReference>
<comment type="function">
    <text evidence="6">Catalyzes the glycosylation of 4,4'-diaponeurosporenoate, i.e. the esterification of glucose at the C1'' position with the carboxyl group of 4,4'-diaponeurosporenic acid, to form glycosyl-4,4'-diaponeurosporenoate. This is a step in the biosynthesis of staphyloxanthin, an orange pigment present in most staphylococci strains.</text>
</comment>
<dbReference type="PANTHER" id="PTHR43646:SF2">
    <property type="entry name" value="GLYCOSYLTRANSFERASE 2-LIKE DOMAIN-CONTAINING PROTEIN"/>
    <property type="match status" value="1"/>
</dbReference>
<evidence type="ECO:0000256" key="8">
    <source>
        <dbReference type="ARBA" id="ARBA00038120"/>
    </source>
</evidence>
<name>A0ABS7FPY5_9ACTN</name>
<organism evidence="11 12">
    <name type="scientific">Actinomadura parmotrematis</name>
    <dbReference type="NCBI Taxonomy" id="2864039"/>
    <lineage>
        <taxon>Bacteria</taxon>
        <taxon>Bacillati</taxon>
        <taxon>Actinomycetota</taxon>
        <taxon>Actinomycetes</taxon>
        <taxon>Streptosporangiales</taxon>
        <taxon>Thermomonosporaceae</taxon>
        <taxon>Actinomadura</taxon>
    </lineage>
</organism>
<dbReference type="InterPro" id="IPR001173">
    <property type="entry name" value="Glyco_trans_2-like"/>
</dbReference>
<dbReference type="EMBL" id="JAIBOA010000004">
    <property type="protein sequence ID" value="MBW8482437.1"/>
    <property type="molecule type" value="Genomic_DNA"/>
</dbReference>
<evidence type="ECO:0000259" key="10">
    <source>
        <dbReference type="Pfam" id="PF00535"/>
    </source>
</evidence>
<dbReference type="Proteomes" id="UP000774570">
    <property type="component" value="Unassembled WGS sequence"/>
</dbReference>
<keyword evidence="5" id="KW-0472">Membrane</keyword>
<comment type="pathway">
    <text evidence="7">Carotenoid biosynthesis; staphyloxanthin biosynthesis; staphyloxanthin from farnesyl diphosphate: step 4/5.</text>
</comment>
<keyword evidence="3" id="KW-0328">Glycosyltransferase</keyword>
<dbReference type="PANTHER" id="PTHR43646">
    <property type="entry name" value="GLYCOSYLTRANSFERASE"/>
    <property type="match status" value="1"/>
</dbReference>
<evidence type="ECO:0000256" key="1">
    <source>
        <dbReference type="ARBA" id="ARBA00004236"/>
    </source>
</evidence>
<comment type="subcellular location">
    <subcellularLocation>
        <location evidence="1">Cell membrane</location>
    </subcellularLocation>
</comment>
<feature type="domain" description="Glycosyltransferase 2-like" evidence="10">
    <location>
        <begin position="5"/>
        <end position="124"/>
    </location>
</feature>
<proteinExistence type="inferred from homology"/>
<dbReference type="RefSeq" id="WP_220164954.1">
    <property type="nucleotide sequence ID" value="NZ_JAIBOA010000004.1"/>
</dbReference>
<evidence type="ECO:0000313" key="11">
    <source>
        <dbReference type="EMBL" id="MBW8482437.1"/>
    </source>
</evidence>
<dbReference type="InterPro" id="IPR029044">
    <property type="entry name" value="Nucleotide-diphossugar_trans"/>
</dbReference>
<evidence type="ECO:0000256" key="9">
    <source>
        <dbReference type="ARBA" id="ARBA00040345"/>
    </source>
</evidence>
<evidence type="ECO:0000256" key="3">
    <source>
        <dbReference type="ARBA" id="ARBA00022676"/>
    </source>
</evidence>
<evidence type="ECO:0000256" key="6">
    <source>
        <dbReference type="ARBA" id="ARBA00037281"/>
    </source>
</evidence>
<keyword evidence="12" id="KW-1185">Reference proteome</keyword>
<dbReference type="Gene3D" id="3.90.550.10">
    <property type="entry name" value="Spore Coat Polysaccharide Biosynthesis Protein SpsA, Chain A"/>
    <property type="match status" value="1"/>
</dbReference>
<evidence type="ECO:0000256" key="7">
    <source>
        <dbReference type="ARBA" id="ARBA00037904"/>
    </source>
</evidence>
<gene>
    <name evidence="11" type="ORF">K1Y72_08690</name>
</gene>
<evidence type="ECO:0000313" key="12">
    <source>
        <dbReference type="Proteomes" id="UP000774570"/>
    </source>
</evidence>